<evidence type="ECO:0000256" key="10">
    <source>
        <dbReference type="ARBA" id="ARBA00033270"/>
    </source>
</evidence>
<keyword evidence="6" id="KW-0573">Peptidoglycan synthesis</keyword>
<dbReference type="GO" id="GO:0008955">
    <property type="term" value="F:peptidoglycan glycosyltransferase activity"/>
    <property type="evidence" value="ECO:0007669"/>
    <property type="project" value="UniProtKB-EC"/>
</dbReference>
<dbReference type="InterPro" id="IPR001182">
    <property type="entry name" value="FtsW/RodA"/>
</dbReference>
<dbReference type="PANTHER" id="PTHR30474:SF2">
    <property type="entry name" value="PEPTIDOGLYCAN GLYCOSYLTRANSFERASE FTSW-RELATED"/>
    <property type="match status" value="1"/>
</dbReference>
<organism evidence="17 18">
    <name type="scientific">Kryptobacter tengchongensis</name>
    <dbReference type="NCBI Taxonomy" id="1643429"/>
    <lineage>
        <taxon>Bacteria</taxon>
        <taxon>Pseudomonadati</taxon>
        <taxon>Candidatus Kryptoniota</taxon>
        <taxon>Candidatus Kryptobacter</taxon>
    </lineage>
</organism>
<comment type="catalytic activity">
    <reaction evidence="15">
        <text>[GlcNAc-(1-&gt;4)-Mur2Ac(oyl-L-Ala-gamma-D-Glu-L-Lys-D-Ala-D-Ala)](n)-di-trans,octa-cis-undecaprenyl diphosphate + beta-D-GlcNAc-(1-&gt;4)-Mur2Ac(oyl-L-Ala-gamma-D-Glu-L-Lys-D-Ala-D-Ala)-di-trans,octa-cis-undecaprenyl diphosphate = [GlcNAc-(1-&gt;4)-Mur2Ac(oyl-L-Ala-gamma-D-Glu-L-Lys-D-Ala-D-Ala)](n+1)-di-trans,octa-cis-undecaprenyl diphosphate + di-trans,octa-cis-undecaprenyl diphosphate + H(+)</text>
        <dbReference type="Rhea" id="RHEA:23708"/>
        <dbReference type="Rhea" id="RHEA-COMP:9602"/>
        <dbReference type="Rhea" id="RHEA-COMP:9603"/>
        <dbReference type="ChEBI" id="CHEBI:15378"/>
        <dbReference type="ChEBI" id="CHEBI:58405"/>
        <dbReference type="ChEBI" id="CHEBI:60033"/>
        <dbReference type="ChEBI" id="CHEBI:78435"/>
        <dbReference type="EC" id="2.4.99.28"/>
    </reaction>
</comment>
<name>A0A656D940_KRYT1</name>
<accession>A0A656D940</accession>
<keyword evidence="5" id="KW-0133">Cell shape</keyword>
<evidence type="ECO:0000256" key="14">
    <source>
        <dbReference type="ARBA" id="ARBA00044770"/>
    </source>
</evidence>
<dbReference type="Pfam" id="PF01098">
    <property type="entry name" value="FTSW_RODA_SPOVE"/>
    <property type="match status" value="1"/>
</dbReference>
<keyword evidence="2" id="KW-0328">Glycosyltransferase</keyword>
<evidence type="ECO:0000256" key="6">
    <source>
        <dbReference type="ARBA" id="ARBA00022984"/>
    </source>
</evidence>
<dbReference type="GO" id="GO:0032153">
    <property type="term" value="C:cell division site"/>
    <property type="evidence" value="ECO:0007669"/>
    <property type="project" value="TreeGrafter"/>
</dbReference>
<keyword evidence="18" id="KW-1185">Reference proteome</keyword>
<evidence type="ECO:0000256" key="4">
    <source>
        <dbReference type="ARBA" id="ARBA00022692"/>
    </source>
</evidence>
<comment type="similarity">
    <text evidence="11">Belongs to the SEDS family. FtsW subfamily.</text>
</comment>
<sequence>MKKSEQQHIDRILFLLVTTLMFIGLLVVFSSTLYIASSRYNSVSYFLEKHFLRVLLGFVVMVLFAVFVDYRKIREYALYIFISVLILLILVLIFGKGNATRWLSIGPINFQVSEFAKIGMMIYLAYLIEKNRWRITDFKFGFFPLFFVVALVSGLVLLQRSFTMSFLIFVSGIILIFLAGVKVKHLAIMLSISFPVIVLFSIIEPYRLQRLLAYIDPGGALGRVRYQALQALIGLGTGGLFGVGPGHSRQREFYLPLAYDDYIFSIFGEEYGFIGSLFLIFIFFAFFYRGIRIAKYAIDDFGKFLSAGITFLIFLTALVHIGVVSGLLPPTGIPLPFISYGGSAMISNCIGVGILLNISKQIKH</sequence>
<gene>
    <name evidence="17" type="ORF">JGI24_01011</name>
</gene>
<evidence type="ECO:0000256" key="13">
    <source>
        <dbReference type="ARBA" id="ARBA00041418"/>
    </source>
</evidence>
<keyword evidence="17" id="KW-0131">Cell cycle</keyword>
<dbReference type="GO" id="GO:0051301">
    <property type="term" value="P:cell division"/>
    <property type="evidence" value="ECO:0007669"/>
    <property type="project" value="UniProtKB-KW"/>
</dbReference>
<feature type="transmembrane region" description="Helical" evidence="16">
    <location>
        <begin position="164"/>
        <end position="181"/>
    </location>
</feature>
<evidence type="ECO:0000256" key="2">
    <source>
        <dbReference type="ARBA" id="ARBA00022676"/>
    </source>
</evidence>
<dbReference type="GO" id="GO:0009252">
    <property type="term" value="P:peptidoglycan biosynthetic process"/>
    <property type="evidence" value="ECO:0007669"/>
    <property type="project" value="UniProtKB-KW"/>
</dbReference>
<feature type="transmembrane region" description="Helical" evidence="16">
    <location>
        <begin position="12"/>
        <end position="36"/>
    </location>
</feature>
<feature type="transmembrane region" description="Helical" evidence="16">
    <location>
        <begin position="140"/>
        <end position="158"/>
    </location>
</feature>
<evidence type="ECO:0000313" key="18">
    <source>
        <dbReference type="Proteomes" id="UP000243065"/>
    </source>
</evidence>
<dbReference type="OrthoDB" id="9812661at2"/>
<feature type="transmembrane region" description="Helical" evidence="16">
    <location>
        <begin position="271"/>
        <end position="291"/>
    </location>
</feature>
<dbReference type="AlphaFoldDB" id="A0A656D940"/>
<keyword evidence="3" id="KW-0808">Transferase</keyword>
<feature type="transmembrane region" description="Helical" evidence="16">
    <location>
        <begin position="108"/>
        <end position="128"/>
    </location>
</feature>
<dbReference type="Proteomes" id="UP000243065">
    <property type="component" value="Unassembled WGS sequence"/>
</dbReference>
<protein>
    <recommendedName>
        <fullName evidence="12">Probable peptidoglycan glycosyltransferase FtsW</fullName>
        <ecNumber evidence="14">2.4.99.28</ecNumber>
    </recommendedName>
    <alternativeName>
        <fullName evidence="13">Cell division protein FtsW</fullName>
    </alternativeName>
    <alternativeName>
        <fullName evidence="10">Cell wall polymerase</fullName>
    </alternativeName>
    <alternativeName>
        <fullName evidence="9">Peptidoglycan polymerase</fullName>
    </alternativeName>
</protein>
<evidence type="ECO:0000256" key="16">
    <source>
        <dbReference type="SAM" id="Phobius"/>
    </source>
</evidence>
<feature type="transmembrane region" description="Helical" evidence="16">
    <location>
        <begin position="77"/>
        <end position="96"/>
    </location>
</feature>
<evidence type="ECO:0000256" key="7">
    <source>
        <dbReference type="ARBA" id="ARBA00022989"/>
    </source>
</evidence>
<feature type="transmembrane region" description="Helical" evidence="16">
    <location>
        <begin position="51"/>
        <end position="70"/>
    </location>
</feature>
<evidence type="ECO:0000256" key="15">
    <source>
        <dbReference type="ARBA" id="ARBA00049902"/>
    </source>
</evidence>
<keyword evidence="7 16" id="KW-1133">Transmembrane helix</keyword>
<evidence type="ECO:0000256" key="5">
    <source>
        <dbReference type="ARBA" id="ARBA00022960"/>
    </source>
</evidence>
<dbReference type="PANTHER" id="PTHR30474">
    <property type="entry name" value="CELL CYCLE PROTEIN"/>
    <property type="match status" value="1"/>
</dbReference>
<evidence type="ECO:0000256" key="12">
    <source>
        <dbReference type="ARBA" id="ARBA00041185"/>
    </source>
</evidence>
<dbReference type="RefSeq" id="WP_072150409.1">
    <property type="nucleotide sequence ID" value="NZ_CZVU01000041.1"/>
</dbReference>
<evidence type="ECO:0000313" key="17">
    <source>
        <dbReference type="EMBL" id="CUT01835.1"/>
    </source>
</evidence>
<dbReference type="GO" id="GO:0005886">
    <property type="term" value="C:plasma membrane"/>
    <property type="evidence" value="ECO:0007669"/>
    <property type="project" value="TreeGrafter"/>
</dbReference>
<dbReference type="GO" id="GO:0008360">
    <property type="term" value="P:regulation of cell shape"/>
    <property type="evidence" value="ECO:0007669"/>
    <property type="project" value="UniProtKB-KW"/>
</dbReference>
<evidence type="ECO:0000256" key="1">
    <source>
        <dbReference type="ARBA" id="ARBA00004141"/>
    </source>
</evidence>
<evidence type="ECO:0000256" key="3">
    <source>
        <dbReference type="ARBA" id="ARBA00022679"/>
    </source>
</evidence>
<proteinExistence type="inferred from homology"/>
<evidence type="ECO:0000256" key="8">
    <source>
        <dbReference type="ARBA" id="ARBA00023136"/>
    </source>
</evidence>
<evidence type="ECO:0000256" key="11">
    <source>
        <dbReference type="ARBA" id="ARBA00038053"/>
    </source>
</evidence>
<feature type="transmembrane region" description="Helical" evidence="16">
    <location>
        <begin position="186"/>
        <end position="203"/>
    </location>
</feature>
<evidence type="ECO:0000256" key="9">
    <source>
        <dbReference type="ARBA" id="ARBA00032370"/>
    </source>
</evidence>
<keyword evidence="4 16" id="KW-0812">Transmembrane</keyword>
<feature type="transmembrane region" description="Helical" evidence="16">
    <location>
        <begin position="303"/>
        <end position="325"/>
    </location>
</feature>
<reference evidence="17 18" key="1">
    <citation type="submission" date="2015-11" db="EMBL/GenBank/DDBJ databases">
        <authorList>
            <person name="Varghese N."/>
        </authorList>
    </citation>
    <scope>NUCLEOTIDE SEQUENCE [LARGE SCALE GENOMIC DNA]</scope>
    <source>
        <strain evidence="17 18">JGI-24</strain>
    </source>
</reference>
<keyword evidence="8 16" id="KW-0472">Membrane</keyword>
<comment type="subcellular location">
    <subcellularLocation>
        <location evidence="1">Membrane</location>
        <topology evidence="1">Multi-pass membrane protein</topology>
    </subcellularLocation>
</comment>
<keyword evidence="17" id="KW-0132">Cell division</keyword>
<feature type="transmembrane region" description="Helical" evidence="16">
    <location>
        <begin position="337"/>
        <end position="358"/>
    </location>
</feature>
<dbReference type="GO" id="GO:0015648">
    <property type="term" value="F:lipid-linked peptidoglycan transporter activity"/>
    <property type="evidence" value="ECO:0007669"/>
    <property type="project" value="TreeGrafter"/>
</dbReference>
<dbReference type="EMBL" id="CZVU01000041">
    <property type="protein sequence ID" value="CUT01835.1"/>
    <property type="molecule type" value="Genomic_DNA"/>
</dbReference>
<dbReference type="EC" id="2.4.99.28" evidence="14"/>